<keyword evidence="1" id="KW-0472">Membrane</keyword>
<keyword evidence="1" id="KW-0812">Transmembrane</keyword>
<dbReference type="Pfam" id="PF12822">
    <property type="entry name" value="ECF_trnsprt"/>
    <property type="match status" value="1"/>
</dbReference>
<keyword evidence="1" id="KW-1133">Transmembrane helix</keyword>
<dbReference type="GO" id="GO:0022857">
    <property type="term" value="F:transmembrane transporter activity"/>
    <property type="evidence" value="ECO:0007669"/>
    <property type="project" value="InterPro"/>
</dbReference>
<sequence>MISRKISVYALFIALSAVGAALKIPSSVGSIGLDSFPSLIAGVLLGGISGGIIAGIGHILSASLGGFPLGPFHVVIGLEMFLLVVVYSWLHKKYSIYIASIMFIIANSVLLPLPFLYVISEKFYFAAIPSLFIAAVLNGGVAAVLLPRLQSIKMWGKSRE</sequence>
<dbReference type="Proteomes" id="UP000233375">
    <property type="component" value="Unassembled WGS sequence"/>
</dbReference>
<protein>
    <submittedName>
        <fullName evidence="2">ECF transporter S component</fullName>
    </submittedName>
</protein>
<evidence type="ECO:0000256" key="1">
    <source>
        <dbReference type="SAM" id="Phobius"/>
    </source>
</evidence>
<keyword evidence="3" id="KW-1185">Reference proteome</keyword>
<dbReference type="AlphaFoldDB" id="A0A2N0Z2D8"/>
<accession>A0A2N0Z2D8</accession>
<comment type="caution">
    <text evidence="2">The sequence shown here is derived from an EMBL/GenBank/DDBJ whole genome shotgun (WGS) entry which is preliminary data.</text>
</comment>
<feature type="transmembrane region" description="Helical" evidence="1">
    <location>
        <begin position="72"/>
        <end position="90"/>
    </location>
</feature>
<feature type="transmembrane region" description="Helical" evidence="1">
    <location>
        <begin position="97"/>
        <end position="117"/>
    </location>
</feature>
<dbReference type="EMBL" id="PISE01000021">
    <property type="protein sequence ID" value="PKG23676.1"/>
    <property type="molecule type" value="Genomic_DNA"/>
</dbReference>
<feature type="transmembrane region" description="Helical" evidence="1">
    <location>
        <begin position="123"/>
        <end position="146"/>
    </location>
</feature>
<gene>
    <name evidence="2" type="ORF">CWS01_10665</name>
</gene>
<feature type="transmembrane region" description="Helical" evidence="1">
    <location>
        <begin position="36"/>
        <end position="60"/>
    </location>
</feature>
<reference evidence="2 3" key="1">
    <citation type="journal article" date="2003" name="Int. J. Syst. Evol. Microbiol.">
        <title>Bacillus nealsonii sp. nov., isolated from a spacecraft-assembly facility, whose spores are gamma-radiation resistant.</title>
        <authorList>
            <person name="Venkateswaran K."/>
            <person name="Kempf M."/>
            <person name="Chen F."/>
            <person name="Satomi M."/>
            <person name="Nicholson W."/>
            <person name="Kern R."/>
        </authorList>
    </citation>
    <scope>NUCLEOTIDE SEQUENCE [LARGE SCALE GENOMIC DNA]</scope>
    <source>
        <strain evidence="2 3">FO-92</strain>
    </source>
</reference>
<proteinExistence type="predicted"/>
<evidence type="ECO:0000313" key="2">
    <source>
        <dbReference type="EMBL" id="PKG23676.1"/>
    </source>
</evidence>
<dbReference type="Gene3D" id="1.10.1760.20">
    <property type="match status" value="1"/>
</dbReference>
<feature type="transmembrane region" description="Helical" evidence="1">
    <location>
        <begin position="6"/>
        <end position="24"/>
    </location>
</feature>
<dbReference type="InterPro" id="IPR024529">
    <property type="entry name" value="ECF_trnsprt_substrate-spec"/>
</dbReference>
<evidence type="ECO:0000313" key="3">
    <source>
        <dbReference type="Proteomes" id="UP000233375"/>
    </source>
</evidence>
<dbReference type="OrthoDB" id="5431035at2"/>
<dbReference type="RefSeq" id="WP_101177185.1">
    <property type="nucleotide sequence ID" value="NZ_PISE01000021.1"/>
</dbReference>
<organism evidence="2 3">
    <name type="scientific">Niallia nealsonii</name>
    <dbReference type="NCBI Taxonomy" id="115979"/>
    <lineage>
        <taxon>Bacteria</taxon>
        <taxon>Bacillati</taxon>
        <taxon>Bacillota</taxon>
        <taxon>Bacilli</taxon>
        <taxon>Bacillales</taxon>
        <taxon>Bacillaceae</taxon>
        <taxon>Niallia</taxon>
    </lineage>
</organism>
<name>A0A2N0Z2D8_9BACI</name>